<keyword evidence="2" id="KW-1133">Transmembrane helix</keyword>
<organism evidence="3 4">
    <name type="scientific">Ambispora gerdemannii</name>
    <dbReference type="NCBI Taxonomy" id="144530"/>
    <lineage>
        <taxon>Eukaryota</taxon>
        <taxon>Fungi</taxon>
        <taxon>Fungi incertae sedis</taxon>
        <taxon>Mucoromycota</taxon>
        <taxon>Glomeromycotina</taxon>
        <taxon>Glomeromycetes</taxon>
        <taxon>Archaeosporales</taxon>
        <taxon>Ambisporaceae</taxon>
        <taxon>Ambispora</taxon>
    </lineage>
</organism>
<protein>
    <submittedName>
        <fullName evidence="3">7702_t:CDS:1</fullName>
    </submittedName>
</protein>
<evidence type="ECO:0000256" key="1">
    <source>
        <dbReference type="SAM" id="MobiDB-lite"/>
    </source>
</evidence>
<dbReference type="Proteomes" id="UP000789831">
    <property type="component" value="Unassembled WGS sequence"/>
</dbReference>
<keyword evidence="4" id="KW-1185">Reference proteome</keyword>
<keyword evidence="2" id="KW-0812">Transmembrane</keyword>
<feature type="compositionally biased region" description="Low complexity" evidence="1">
    <location>
        <begin position="41"/>
        <end position="57"/>
    </location>
</feature>
<dbReference type="Gene3D" id="1.20.120.20">
    <property type="entry name" value="Apolipoprotein"/>
    <property type="match status" value="1"/>
</dbReference>
<name>A0A9N8V362_9GLOM</name>
<gene>
    <name evidence="3" type="ORF">AGERDE_LOCUS442</name>
</gene>
<proteinExistence type="predicted"/>
<dbReference type="EMBL" id="CAJVPL010000022">
    <property type="protein sequence ID" value="CAG8434948.1"/>
    <property type="molecule type" value="Genomic_DNA"/>
</dbReference>
<feature type="transmembrane region" description="Helical" evidence="2">
    <location>
        <begin position="91"/>
        <end position="109"/>
    </location>
</feature>
<dbReference type="AlphaFoldDB" id="A0A9N8V362"/>
<evidence type="ECO:0000256" key="2">
    <source>
        <dbReference type="SAM" id="Phobius"/>
    </source>
</evidence>
<reference evidence="3" key="1">
    <citation type="submission" date="2021-06" db="EMBL/GenBank/DDBJ databases">
        <authorList>
            <person name="Kallberg Y."/>
            <person name="Tangrot J."/>
            <person name="Rosling A."/>
        </authorList>
    </citation>
    <scope>NUCLEOTIDE SEQUENCE</scope>
    <source>
        <strain evidence="3">MT106</strain>
    </source>
</reference>
<dbReference type="OrthoDB" id="2527403at2759"/>
<keyword evidence="2" id="KW-0472">Membrane</keyword>
<sequence>MENSNTTSIKRIPHTKEENTPAVTTIDEVAVNTPIPNTPRKNPNTTHNTHQQQQKQQLSGKNKYIKETGFSFCQYKEYISRAMKSSKARNFVLIFFAIVTTALLAAVYATRGVHEPNDPNTWTTNELKEWLAEHRTRYYGTPEKQELVDLVKSNWSKNAIKGEEKSTVDHAKDFVNYYVDYIKDRYTDNEEVAADKLDDFTRDIADSIESLRQSTGLTEEQINSTFDQIKSRIGYTKNKSVGNALDQVQKSYYNAKDQRDRIIDEATNRIQKDYQKSKNLSKDTVNWFHDEIQKMSSTTGFAAARTETQTALILQGIQEELVNKKVMTIEQVKGIYAQLNSAVQEYYKDVEGTLAKVRNEIQYALNQFSQKIGEGKNVTIDQFNEVVQTINRYLFYPIKGTYDSSTNQVRDTTYHVRDVSQEQLNNIAETVRKAFAPKPETPKDKLSHVIESMEQQLMATQQLSREQTEIVRETIRNQFDNIKDAREVTEDKVNAFIAELSKKFSETSQSAKDNVLFATDKVKENIQYATAKVKEEL</sequence>
<evidence type="ECO:0000313" key="4">
    <source>
        <dbReference type="Proteomes" id="UP000789831"/>
    </source>
</evidence>
<accession>A0A9N8V362</accession>
<evidence type="ECO:0000313" key="3">
    <source>
        <dbReference type="EMBL" id="CAG8434948.1"/>
    </source>
</evidence>
<comment type="caution">
    <text evidence="3">The sequence shown here is derived from an EMBL/GenBank/DDBJ whole genome shotgun (WGS) entry which is preliminary data.</text>
</comment>
<feature type="region of interest" description="Disordered" evidence="1">
    <location>
        <begin position="1"/>
        <end position="60"/>
    </location>
</feature>